<keyword evidence="1" id="KW-0812">Transmembrane</keyword>
<dbReference type="AlphaFoldDB" id="A0A0A9CK71"/>
<keyword evidence="1" id="KW-1133">Transmembrane helix</keyword>
<proteinExistence type="predicted"/>
<evidence type="ECO:0000256" key="1">
    <source>
        <dbReference type="SAM" id="Phobius"/>
    </source>
</evidence>
<accession>A0A0A9CK71</accession>
<name>A0A0A9CK71_ARUDO</name>
<keyword evidence="1" id="KW-0472">Membrane</keyword>
<organism evidence="2">
    <name type="scientific">Arundo donax</name>
    <name type="common">Giant reed</name>
    <name type="synonym">Donax arundinaceus</name>
    <dbReference type="NCBI Taxonomy" id="35708"/>
    <lineage>
        <taxon>Eukaryota</taxon>
        <taxon>Viridiplantae</taxon>
        <taxon>Streptophyta</taxon>
        <taxon>Embryophyta</taxon>
        <taxon>Tracheophyta</taxon>
        <taxon>Spermatophyta</taxon>
        <taxon>Magnoliopsida</taxon>
        <taxon>Liliopsida</taxon>
        <taxon>Poales</taxon>
        <taxon>Poaceae</taxon>
        <taxon>PACMAD clade</taxon>
        <taxon>Arundinoideae</taxon>
        <taxon>Arundineae</taxon>
        <taxon>Arundo</taxon>
    </lineage>
</organism>
<evidence type="ECO:0000313" key="2">
    <source>
        <dbReference type="EMBL" id="JAD73790.1"/>
    </source>
</evidence>
<protein>
    <submittedName>
        <fullName evidence="2">Uncharacterized protein</fullName>
    </submittedName>
</protein>
<sequence length="45" mass="5004">MPAPSYAHVFPKLSAVVCDFLRFCLLVYIVLLACYNCLTPVLLVS</sequence>
<reference evidence="2" key="2">
    <citation type="journal article" date="2015" name="Data Brief">
        <title>Shoot transcriptome of the giant reed, Arundo donax.</title>
        <authorList>
            <person name="Barrero R.A."/>
            <person name="Guerrero F.D."/>
            <person name="Moolhuijzen P."/>
            <person name="Goolsby J.A."/>
            <person name="Tidwell J."/>
            <person name="Bellgard S.E."/>
            <person name="Bellgard M.I."/>
        </authorList>
    </citation>
    <scope>NUCLEOTIDE SEQUENCE</scope>
    <source>
        <tissue evidence="2">Shoot tissue taken approximately 20 cm above the soil surface</tissue>
    </source>
</reference>
<reference evidence="2" key="1">
    <citation type="submission" date="2014-09" db="EMBL/GenBank/DDBJ databases">
        <authorList>
            <person name="Magalhaes I.L.F."/>
            <person name="Oliveira U."/>
            <person name="Santos F.R."/>
            <person name="Vidigal T.H.D.A."/>
            <person name="Brescovit A.D."/>
            <person name="Santos A.J."/>
        </authorList>
    </citation>
    <scope>NUCLEOTIDE SEQUENCE</scope>
    <source>
        <tissue evidence="2">Shoot tissue taken approximately 20 cm above the soil surface</tissue>
    </source>
</reference>
<feature type="transmembrane region" description="Helical" evidence="1">
    <location>
        <begin position="20"/>
        <end position="44"/>
    </location>
</feature>
<dbReference type="EMBL" id="GBRH01224105">
    <property type="protein sequence ID" value="JAD73790.1"/>
    <property type="molecule type" value="Transcribed_RNA"/>
</dbReference>